<comment type="subcellular location">
    <subcellularLocation>
        <location evidence="1">Cytoplasm</location>
    </subcellularLocation>
</comment>
<dbReference type="NCBIfam" id="TIGR01003">
    <property type="entry name" value="PTS_HPr_family"/>
    <property type="match status" value="1"/>
</dbReference>
<organism evidence="6 7">
    <name type="scientific">Tautonia plasticadhaerens</name>
    <dbReference type="NCBI Taxonomy" id="2527974"/>
    <lineage>
        <taxon>Bacteria</taxon>
        <taxon>Pseudomonadati</taxon>
        <taxon>Planctomycetota</taxon>
        <taxon>Planctomycetia</taxon>
        <taxon>Isosphaerales</taxon>
        <taxon>Isosphaeraceae</taxon>
        <taxon>Tautonia</taxon>
    </lineage>
</organism>
<evidence type="ECO:0000256" key="3">
    <source>
        <dbReference type="ARBA" id="ARBA00022490"/>
    </source>
</evidence>
<reference evidence="6 7" key="1">
    <citation type="submission" date="2019-02" db="EMBL/GenBank/DDBJ databases">
        <title>Deep-cultivation of Planctomycetes and their phenomic and genomic characterization uncovers novel biology.</title>
        <authorList>
            <person name="Wiegand S."/>
            <person name="Jogler M."/>
            <person name="Boedeker C."/>
            <person name="Pinto D."/>
            <person name="Vollmers J."/>
            <person name="Rivas-Marin E."/>
            <person name="Kohn T."/>
            <person name="Peeters S.H."/>
            <person name="Heuer A."/>
            <person name="Rast P."/>
            <person name="Oberbeckmann S."/>
            <person name="Bunk B."/>
            <person name="Jeske O."/>
            <person name="Meyerdierks A."/>
            <person name="Storesund J.E."/>
            <person name="Kallscheuer N."/>
            <person name="Luecker S."/>
            <person name="Lage O.M."/>
            <person name="Pohl T."/>
            <person name="Merkel B.J."/>
            <person name="Hornburger P."/>
            <person name="Mueller R.-W."/>
            <person name="Bruemmer F."/>
            <person name="Labrenz M."/>
            <person name="Spormann A.M."/>
            <person name="Op den Camp H."/>
            <person name="Overmann J."/>
            <person name="Amann R."/>
            <person name="Jetten M.S.M."/>
            <person name="Mascher T."/>
            <person name="Medema M.H."/>
            <person name="Devos D.P."/>
            <person name="Kaster A.-K."/>
            <person name="Ovreas L."/>
            <person name="Rohde M."/>
            <person name="Galperin M.Y."/>
            <person name="Jogler C."/>
        </authorList>
    </citation>
    <scope>NUCLEOTIDE SEQUENCE [LARGE SCALE GENOMIC DNA]</scope>
    <source>
        <strain evidence="6 7">ElP</strain>
        <plasmid evidence="7">pelp_2</plasmid>
    </source>
</reference>
<gene>
    <name evidence="6" type="primary">crh</name>
    <name evidence="6" type="ORF">ElP_73120</name>
</gene>
<keyword evidence="6" id="KW-0614">Plasmid</keyword>
<keyword evidence="7" id="KW-1185">Reference proteome</keyword>
<dbReference type="AlphaFoldDB" id="A0A518HEZ7"/>
<name>A0A518HEZ7_9BACT</name>
<dbReference type="Pfam" id="PF00381">
    <property type="entry name" value="PTS-HPr"/>
    <property type="match status" value="1"/>
</dbReference>
<accession>A0A518HEZ7</accession>
<keyword evidence="3" id="KW-0963">Cytoplasm</keyword>
<evidence type="ECO:0000313" key="7">
    <source>
        <dbReference type="Proteomes" id="UP000317835"/>
    </source>
</evidence>
<dbReference type="SUPFAM" id="SSF55594">
    <property type="entry name" value="HPr-like"/>
    <property type="match status" value="1"/>
</dbReference>
<feature type="domain" description="HPr" evidence="5">
    <location>
        <begin position="112"/>
        <end position="199"/>
    </location>
</feature>
<evidence type="ECO:0000256" key="1">
    <source>
        <dbReference type="ARBA" id="ARBA00004496"/>
    </source>
</evidence>
<evidence type="ECO:0000256" key="4">
    <source>
        <dbReference type="ARBA" id="ARBA00022683"/>
    </source>
</evidence>
<evidence type="ECO:0000313" key="6">
    <source>
        <dbReference type="EMBL" id="QDV39346.1"/>
    </source>
</evidence>
<proteinExistence type="inferred from homology"/>
<dbReference type="PROSITE" id="PS51350">
    <property type="entry name" value="PTS_HPR_DOM"/>
    <property type="match status" value="1"/>
</dbReference>
<dbReference type="PRINTS" id="PR00107">
    <property type="entry name" value="PHOSPHOCPHPR"/>
</dbReference>
<geneLocation type="plasmid" evidence="7">
    <name>pelp_2</name>
</geneLocation>
<protein>
    <submittedName>
        <fullName evidence="6">HPr-like protein Crh</fullName>
    </submittedName>
</protein>
<dbReference type="PANTHER" id="PTHR33705:SF2">
    <property type="entry name" value="PHOSPHOCARRIER PROTEIN NPR"/>
    <property type="match status" value="1"/>
</dbReference>
<evidence type="ECO:0000259" key="5">
    <source>
        <dbReference type="PROSITE" id="PS51350"/>
    </source>
</evidence>
<dbReference type="Gene3D" id="3.30.1340.10">
    <property type="entry name" value="HPr-like"/>
    <property type="match status" value="1"/>
</dbReference>
<dbReference type="Proteomes" id="UP000317835">
    <property type="component" value="Plasmid pElP_2"/>
</dbReference>
<evidence type="ECO:0000256" key="2">
    <source>
        <dbReference type="ARBA" id="ARBA00010736"/>
    </source>
</evidence>
<dbReference type="GO" id="GO:0009401">
    <property type="term" value="P:phosphoenolpyruvate-dependent sugar phosphotransferase system"/>
    <property type="evidence" value="ECO:0007669"/>
    <property type="project" value="UniProtKB-KW"/>
</dbReference>
<dbReference type="CDD" id="cd00367">
    <property type="entry name" value="PTS-HPr_like"/>
    <property type="match status" value="1"/>
</dbReference>
<dbReference type="InterPro" id="IPR000032">
    <property type="entry name" value="HPr-like"/>
</dbReference>
<comment type="similarity">
    <text evidence="2">Belongs to the HPr family.</text>
</comment>
<sequence length="218" mass="22688">MQRHRVVGSWSRADWERLPVEARPRGAIPFGDGWVQLAEVPLRGPAGTNAGRTASEAAGESWDACAWPQGSVRARTGTVGLIEPAGDGLEGKSPGPPLSPDGGMPDGHDVAIARRPIVIGNADGLHLRAATLFACLAGRFASEVRVHRDGRAADGKSILDLATLAAGCGTRLNLEARGPDAEAALAALAGLVSARFHEGSNSCPEWAGRLAQEKLNKL</sequence>
<dbReference type="InterPro" id="IPR035895">
    <property type="entry name" value="HPr-like_sf"/>
</dbReference>
<dbReference type="EMBL" id="CP036428">
    <property type="protein sequence ID" value="QDV39346.1"/>
    <property type="molecule type" value="Genomic_DNA"/>
</dbReference>
<dbReference type="GO" id="GO:0005737">
    <property type="term" value="C:cytoplasm"/>
    <property type="evidence" value="ECO:0007669"/>
    <property type="project" value="UniProtKB-SubCell"/>
</dbReference>
<dbReference type="KEGG" id="tpla:ElP_73120"/>
<dbReference type="PANTHER" id="PTHR33705">
    <property type="entry name" value="PHOSPHOCARRIER PROTEIN HPR"/>
    <property type="match status" value="1"/>
</dbReference>
<dbReference type="InterPro" id="IPR050399">
    <property type="entry name" value="HPr"/>
</dbReference>
<keyword evidence="4" id="KW-0598">Phosphotransferase system</keyword>